<keyword evidence="1" id="KW-0472">Membrane</keyword>
<feature type="transmembrane region" description="Helical" evidence="1">
    <location>
        <begin position="28"/>
        <end position="48"/>
    </location>
</feature>
<dbReference type="InterPro" id="IPR003848">
    <property type="entry name" value="DUF218"/>
</dbReference>
<gene>
    <name evidence="3" type="ORF">I6N95_12140</name>
</gene>
<evidence type="ECO:0000256" key="1">
    <source>
        <dbReference type="SAM" id="Phobius"/>
    </source>
</evidence>
<dbReference type="EMBL" id="JAEEGA010000007">
    <property type="protein sequence ID" value="MBP1041759.1"/>
    <property type="molecule type" value="Genomic_DNA"/>
</dbReference>
<evidence type="ECO:0000313" key="3">
    <source>
        <dbReference type="EMBL" id="MBP1041759.1"/>
    </source>
</evidence>
<dbReference type="Pfam" id="PF02698">
    <property type="entry name" value="DUF218"/>
    <property type="match status" value="1"/>
</dbReference>
<keyword evidence="1" id="KW-1133">Transmembrane helix</keyword>
<feature type="transmembrane region" description="Helical" evidence="1">
    <location>
        <begin position="54"/>
        <end position="84"/>
    </location>
</feature>
<dbReference type="InterPro" id="IPR014729">
    <property type="entry name" value="Rossmann-like_a/b/a_fold"/>
</dbReference>
<dbReference type="CDD" id="cd06259">
    <property type="entry name" value="YdcF-like"/>
    <property type="match status" value="1"/>
</dbReference>
<reference evidence="3" key="1">
    <citation type="submission" date="2020-12" db="EMBL/GenBank/DDBJ databases">
        <title>Vagococcus allomyrinae sp. nov. and Enterococcus lavae sp. nov., isolated from the larvae of Allomyrina dichotoma.</title>
        <authorList>
            <person name="Lee S.D."/>
        </authorList>
    </citation>
    <scope>NUCLEOTIDE SEQUENCE</scope>
    <source>
        <strain evidence="3">BWB3-3</strain>
    </source>
</reference>
<keyword evidence="4" id="KW-1185">Reference proteome</keyword>
<dbReference type="Proteomes" id="UP000674938">
    <property type="component" value="Unassembled WGS sequence"/>
</dbReference>
<dbReference type="PANTHER" id="PTHR30336">
    <property type="entry name" value="INNER MEMBRANE PROTEIN, PROBABLE PERMEASE"/>
    <property type="match status" value="1"/>
</dbReference>
<feature type="transmembrane region" description="Helical" evidence="1">
    <location>
        <begin position="329"/>
        <end position="349"/>
    </location>
</feature>
<name>A0A940SVE5_9ENTE</name>
<dbReference type="GO" id="GO:0043164">
    <property type="term" value="P:Gram-negative-bacterium-type cell wall biogenesis"/>
    <property type="evidence" value="ECO:0007669"/>
    <property type="project" value="TreeGrafter"/>
</dbReference>
<comment type="caution">
    <text evidence="3">The sequence shown here is derived from an EMBL/GenBank/DDBJ whole genome shotgun (WGS) entry which is preliminary data.</text>
</comment>
<evidence type="ECO:0000259" key="2">
    <source>
        <dbReference type="Pfam" id="PF02698"/>
    </source>
</evidence>
<feature type="transmembrane region" description="Helical" evidence="1">
    <location>
        <begin position="96"/>
        <end position="119"/>
    </location>
</feature>
<dbReference type="AlphaFoldDB" id="A0A940SVE5"/>
<evidence type="ECO:0000313" key="4">
    <source>
        <dbReference type="Proteomes" id="UP000674938"/>
    </source>
</evidence>
<dbReference type="GO" id="GO:0000270">
    <property type="term" value="P:peptidoglycan metabolic process"/>
    <property type="evidence" value="ECO:0007669"/>
    <property type="project" value="TreeGrafter"/>
</dbReference>
<keyword evidence="1" id="KW-0812">Transmembrane</keyword>
<proteinExistence type="predicted"/>
<protein>
    <submittedName>
        <fullName evidence="3">YdcF family protein</fullName>
    </submittedName>
</protein>
<dbReference type="RefSeq" id="WP_209528212.1">
    <property type="nucleotide sequence ID" value="NZ_JAEEGA010000007.1"/>
</dbReference>
<dbReference type="InterPro" id="IPR051599">
    <property type="entry name" value="Cell_Envelope_Assoc"/>
</dbReference>
<sequence length="351" mass="39719">MLVSLILFIVIPTLLFCYWIYQKPTSLLTGFFFLYFIGSLSTLIVLALEQINQTLALLAGIVIAIPIMLFALFGIYAMIIALFWNERVLLKHERKSLANMLPLIIATGLMLFELILLFVTSKVNNTLILKLFGFLNASFIYFAMTFILFGLTAILYNLYPITYKVDYIIILGAGLNKDKVTPLLAARINRGIQLYAKQVAKYHHHPTIILSGGQGLDEEISEAQAMKNYIDQQNYQVNTIYLEDKSTNTRENLLFSERIASSNDQITGLTNKNVVIATNNYHLLRAGKLAKQLDIKARGVGAKTRLYYLPTGFIREYIGYLVMTKKKHLTVIAILFGLSLLPLLFDLILNL</sequence>
<feature type="transmembrane region" description="Helical" evidence="1">
    <location>
        <begin position="139"/>
        <end position="159"/>
    </location>
</feature>
<feature type="transmembrane region" description="Helical" evidence="1">
    <location>
        <begin position="6"/>
        <end position="21"/>
    </location>
</feature>
<dbReference type="Gene3D" id="3.40.50.620">
    <property type="entry name" value="HUPs"/>
    <property type="match status" value="1"/>
</dbReference>
<organism evidence="3 4">
    <name type="scientific">Vagococcus allomyrinae</name>
    <dbReference type="NCBI Taxonomy" id="2794353"/>
    <lineage>
        <taxon>Bacteria</taxon>
        <taxon>Bacillati</taxon>
        <taxon>Bacillota</taxon>
        <taxon>Bacilli</taxon>
        <taxon>Lactobacillales</taxon>
        <taxon>Enterococcaceae</taxon>
        <taxon>Vagococcus</taxon>
    </lineage>
</organism>
<dbReference type="PANTHER" id="PTHR30336:SF18">
    <property type="entry name" value="MEMBRANE PROTEIN"/>
    <property type="match status" value="1"/>
</dbReference>
<accession>A0A940SVE5</accession>
<dbReference type="GO" id="GO:0005886">
    <property type="term" value="C:plasma membrane"/>
    <property type="evidence" value="ECO:0007669"/>
    <property type="project" value="TreeGrafter"/>
</dbReference>
<feature type="domain" description="DUF218" evidence="2">
    <location>
        <begin position="166"/>
        <end position="319"/>
    </location>
</feature>